<evidence type="ECO:0000256" key="1">
    <source>
        <dbReference type="ARBA" id="ARBA00023242"/>
    </source>
</evidence>
<organism evidence="3 4">
    <name type="scientific">Fusarium beomiforme</name>
    <dbReference type="NCBI Taxonomy" id="44412"/>
    <lineage>
        <taxon>Eukaryota</taxon>
        <taxon>Fungi</taxon>
        <taxon>Dikarya</taxon>
        <taxon>Ascomycota</taxon>
        <taxon>Pezizomycotina</taxon>
        <taxon>Sordariomycetes</taxon>
        <taxon>Hypocreomycetidae</taxon>
        <taxon>Hypocreales</taxon>
        <taxon>Nectriaceae</taxon>
        <taxon>Fusarium</taxon>
        <taxon>Fusarium burgessii species complex</taxon>
    </lineage>
</organism>
<dbReference type="Pfam" id="PF11951">
    <property type="entry name" value="Fungal_trans_2"/>
    <property type="match status" value="1"/>
</dbReference>
<sequence length="464" mass="52011">MFFRNQTSSDLARRNAGASTATSSSAVTPDSEVWKRPVSPPARDRATTFFMRQYVFDMTSAGGALPLRDNHEFLPVLIRNQQSSFGLLSTTVAAAGFAALSNAGNVSEWRAEAFRLYDSAIRQLQTALQDPQQRVSDETLGAVLLMGTFETIAFADTGSLKAFSQHIIAAARCIDMRGPAQFQTVVGLKMFMQMRRIMITTCHQLQEPIPFEISKWSSWAAMSQNSDLVPVNRFSEINEVLANVRAEIKYQHITDPTVIADRLLKIDKLLEQWAQTLPPSWEYKSYRSIGPNGVPSSRYDLQHDIYTDPWIACVWNCYRNVRLLIHESVIIATLKHGTPEQKESLQSSAKVLTAMADGICHSVAYHLGYRAQDDAIGKFAQTMHLNSNPIPGGFLLLWPLFFSGIQRTTSADQRQWIGTIMRRIGLRMGLQLAASMADLLLETQIQDLSFSNCETFLIGEWYPN</sequence>
<feature type="compositionally biased region" description="Polar residues" evidence="2">
    <location>
        <begin position="1"/>
        <end position="10"/>
    </location>
</feature>
<feature type="compositionally biased region" description="Low complexity" evidence="2">
    <location>
        <begin position="16"/>
        <end position="26"/>
    </location>
</feature>
<name>A0A9P5AFS1_9HYPO</name>
<protein>
    <submittedName>
        <fullName evidence="3">Uncharacterized protein</fullName>
    </submittedName>
</protein>
<dbReference type="Proteomes" id="UP000730481">
    <property type="component" value="Unassembled WGS sequence"/>
</dbReference>
<dbReference type="PANTHER" id="PTHR38791">
    <property type="entry name" value="ZN(II)2CYS6 TRANSCRIPTION FACTOR (EUROFUNG)-RELATED-RELATED"/>
    <property type="match status" value="1"/>
</dbReference>
<evidence type="ECO:0000256" key="2">
    <source>
        <dbReference type="SAM" id="MobiDB-lite"/>
    </source>
</evidence>
<keyword evidence="1" id="KW-0539">Nucleus</keyword>
<gene>
    <name evidence="3" type="ORF">FBEOM_8210</name>
</gene>
<dbReference type="AlphaFoldDB" id="A0A9P5AFS1"/>
<comment type="caution">
    <text evidence="3">The sequence shown here is derived from an EMBL/GenBank/DDBJ whole genome shotgun (WGS) entry which is preliminary data.</text>
</comment>
<feature type="region of interest" description="Disordered" evidence="2">
    <location>
        <begin position="1"/>
        <end position="40"/>
    </location>
</feature>
<proteinExistence type="predicted"/>
<reference evidence="3" key="1">
    <citation type="journal article" date="2017" name="Mycologia">
        <title>Fusarium algeriense, sp. nov., a novel toxigenic crown rot pathogen of durum wheat from Algeria is nested in the Fusarium burgessii species complex.</title>
        <authorList>
            <person name="Laraba I."/>
            <person name="Keddad A."/>
            <person name="Boureghda H."/>
            <person name="Abdallah N."/>
            <person name="Vaughan M.M."/>
            <person name="Proctor R.H."/>
            <person name="Busman M."/>
            <person name="O'Donnell K."/>
        </authorList>
    </citation>
    <scope>NUCLEOTIDE SEQUENCE</scope>
    <source>
        <strain evidence="3">NRRL 25174</strain>
    </source>
</reference>
<evidence type="ECO:0000313" key="4">
    <source>
        <dbReference type="Proteomes" id="UP000730481"/>
    </source>
</evidence>
<accession>A0A9P5AFS1</accession>
<dbReference type="InterPro" id="IPR053175">
    <property type="entry name" value="DHMBA_Reg_Transcription_Factor"/>
</dbReference>
<dbReference type="InterPro" id="IPR021858">
    <property type="entry name" value="Fun_TF"/>
</dbReference>
<dbReference type="OrthoDB" id="4220372at2759"/>
<reference evidence="3" key="2">
    <citation type="submission" date="2020-02" db="EMBL/GenBank/DDBJ databases">
        <title>Identification and distribution of gene clusters putatively required for synthesis of sphingolipid metabolism inhibitors in phylogenetically diverse species of the filamentous fungus Fusarium.</title>
        <authorList>
            <person name="Kim H.-S."/>
            <person name="Busman M."/>
            <person name="Brown D.W."/>
            <person name="Divon H."/>
            <person name="Uhlig S."/>
            <person name="Proctor R.H."/>
        </authorList>
    </citation>
    <scope>NUCLEOTIDE SEQUENCE</scope>
    <source>
        <strain evidence="3">NRRL 25174</strain>
    </source>
</reference>
<evidence type="ECO:0000313" key="3">
    <source>
        <dbReference type="EMBL" id="KAF4337914.1"/>
    </source>
</evidence>
<keyword evidence="4" id="KW-1185">Reference proteome</keyword>
<dbReference type="EMBL" id="PVQB02000377">
    <property type="protein sequence ID" value="KAF4337914.1"/>
    <property type="molecule type" value="Genomic_DNA"/>
</dbReference>